<dbReference type="AlphaFoldDB" id="A0A0F8YXP6"/>
<reference evidence="1" key="1">
    <citation type="journal article" date="2015" name="Nature">
        <title>Complex archaea that bridge the gap between prokaryotes and eukaryotes.</title>
        <authorList>
            <person name="Spang A."/>
            <person name="Saw J.H."/>
            <person name="Jorgensen S.L."/>
            <person name="Zaremba-Niedzwiedzka K."/>
            <person name="Martijn J."/>
            <person name="Lind A.E."/>
            <person name="van Eijk R."/>
            <person name="Schleper C."/>
            <person name="Guy L."/>
            <person name="Ettema T.J."/>
        </authorList>
    </citation>
    <scope>NUCLEOTIDE SEQUENCE</scope>
</reference>
<sequence>EEDFGQNCPICMLKTALYKACERLNDGSAWADESEEFYEMCKLSGHSHPALAAGKNDNDN</sequence>
<name>A0A0F8YXP6_9ZZZZ</name>
<accession>A0A0F8YXP6</accession>
<feature type="non-terminal residue" evidence="1">
    <location>
        <position position="1"/>
    </location>
</feature>
<organism evidence="1">
    <name type="scientific">marine sediment metagenome</name>
    <dbReference type="NCBI Taxonomy" id="412755"/>
    <lineage>
        <taxon>unclassified sequences</taxon>
        <taxon>metagenomes</taxon>
        <taxon>ecological metagenomes</taxon>
    </lineage>
</organism>
<proteinExistence type="predicted"/>
<evidence type="ECO:0000313" key="1">
    <source>
        <dbReference type="EMBL" id="KKK52781.1"/>
    </source>
</evidence>
<dbReference type="EMBL" id="LAZR01066845">
    <property type="protein sequence ID" value="KKK52781.1"/>
    <property type="molecule type" value="Genomic_DNA"/>
</dbReference>
<protein>
    <submittedName>
        <fullName evidence="1">Uncharacterized protein</fullName>
    </submittedName>
</protein>
<comment type="caution">
    <text evidence="1">The sequence shown here is derived from an EMBL/GenBank/DDBJ whole genome shotgun (WGS) entry which is preliminary data.</text>
</comment>
<gene>
    <name evidence="1" type="ORF">LCGC14_3101470</name>
</gene>